<name>D8SBC2_SELML</name>
<reference evidence="2 3" key="1">
    <citation type="journal article" date="2011" name="Science">
        <title>The Selaginella genome identifies genetic changes associated with the evolution of vascular plants.</title>
        <authorList>
            <person name="Banks J.A."/>
            <person name="Nishiyama T."/>
            <person name="Hasebe M."/>
            <person name="Bowman J.L."/>
            <person name="Gribskov M."/>
            <person name="dePamphilis C."/>
            <person name="Albert V.A."/>
            <person name="Aono N."/>
            <person name="Aoyama T."/>
            <person name="Ambrose B.A."/>
            <person name="Ashton N.W."/>
            <person name="Axtell M.J."/>
            <person name="Barker E."/>
            <person name="Barker M.S."/>
            <person name="Bennetzen J.L."/>
            <person name="Bonawitz N.D."/>
            <person name="Chapple C."/>
            <person name="Cheng C."/>
            <person name="Correa L.G."/>
            <person name="Dacre M."/>
            <person name="DeBarry J."/>
            <person name="Dreyer I."/>
            <person name="Elias M."/>
            <person name="Engstrom E.M."/>
            <person name="Estelle M."/>
            <person name="Feng L."/>
            <person name="Finet C."/>
            <person name="Floyd S.K."/>
            <person name="Frommer W.B."/>
            <person name="Fujita T."/>
            <person name="Gramzow L."/>
            <person name="Gutensohn M."/>
            <person name="Harholt J."/>
            <person name="Hattori M."/>
            <person name="Heyl A."/>
            <person name="Hirai T."/>
            <person name="Hiwatashi Y."/>
            <person name="Ishikawa M."/>
            <person name="Iwata M."/>
            <person name="Karol K.G."/>
            <person name="Koehler B."/>
            <person name="Kolukisaoglu U."/>
            <person name="Kubo M."/>
            <person name="Kurata T."/>
            <person name="Lalonde S."/>
            <person name="Li K."/>
            <person name="Li Y."/>
            <person name="Litt A."/>
            <person name="Lyons E."/>
            <person name="Manning G."/>
            <person name="Maruyama T."/>
            <person name="Michael T.P."/>
            <person name="Mikami K."/>
            <person name="Miyazaki S."/>
            <person name="Morinaga S."/>
            <person name="Murata T."/>
            <person name="Mueller-Roeber B."/>
            <person name="Nelson D.R."/>
            <person name="Obara M."/>
            <person name="Oguri Y."/>
            <person name="Olmstead R.G."/>
            <person name="Onodera N."/>
            <person name="Petersen B.L."/>
            <person name="Pils B."/>
            <person name="Prigge M."/>
            <person name="Rensing S.A."/>
            <person name="Riano-Pachon D.M."/>
            <person name="Roberts A.W."/>
            <person name="Sato Y."/>
            <person name="Scheller H.V."/>
            <person name="Schulz B."/>
            <person name="Schulz C."/>
            <person name="Shakirov E.V."/>
            <person name="Shibagaki N."/>
            <person name="Shinohara N."/>
            <person name="Shippen D.E."/>
            <person name="Soerensen I."/>
            <person name="Sotooka R."/>
            <person name="Sugimoto N."/>
            <person name="Sugita M."/>
            <person name="Sumikawa N."/>
            <person name="Tanurdzic M."/>
            <person name="Theissen G."/>
            <person name="Ulvskov P."/>
            <person name="Wakazuki S."/>
            <person name="Weng J.K."/>
            <person name="Willats W.W."/>
            <person name="Wipf D."/>
            <person name="Wolf P.G."/>
            <person name="Yang L."/>
            <person name="Zimmer A.D."/>
            <person name="Zhu Q."/>
            <person name="Mitros T."/>
            <person name="Hellsten U."/>
            <person name="Loque D."/>
            <person name="Otillar R."/>
            <person name="Salamov A."/>
            <person name="Schmutz J."/>
            <person name="Shapiro H."/>
            <person name="Lindquist E."/>
            <person name="Lucas S."/>
            <person name="Rokhsar D."/>
            <person name="Grigoriev I.V."/>
        </authorList>
    </citation>
    <scope>NUCLEOTIDE SEQUENCE [LARGE SCALE GENOMIC DNA]</scope>
</reference>
<dbReference type="PANTHER" id="PTHR12956:SF22">
    <property type="entry name" value="OS06G0724300 PROTEIN"/>
    <property type="match status" value="1"/>
</dbReference>
<dbReference type="AlphaFoldDB" id="D8SBC2"/>
<accession>D8SBC2</accession>
<dbReference type="HOGENOM" id="CLU_944595_0_0_1"/>
<feature type="domain" description="TOD1/MUCI70 glycosyltransferase-like" evidence="1">
    <location>
        <begin position="136"/>
        <end position="259"/>
    </location>
</feature>
<dbReference type="eggNOG" id="ENOG502QUAS">
    <property type="taxonomic scope" value="Eukaryota"/>
</dbReference>
<dbReference type="Proteomes" id="UP000001514">
    <property type="component" value="Unassembled WGS sequence"/>
</dbReference>
<dbReference type="Pfam" id="PF04765">
    <property type="entry name" value="TOD1_MUCI70"/>
    <property type="match status" value="1"/>
</dbReference>
<keyword evidence="3" id="KW-1185">Reference proteome</keyword>
<dbReference type="InterPro" id="IPR006852">
    <property type="entry name" value="TOD1_MUCI70"/>
</dbReference>
<gene>
    <name evidence="2" type="ORF">SELMODRAFT_420228</name>
</gene>
<evidence type="ECO:0000259" key="1">
    <source>
        <dbReference type="Pfam" id="PF04765"/>
    </source>
</evidence>
<sequence length="295" mass="33637">MASSSSVTTQPYDHGDVSSLRVEKQLVCSVHFHLYGYTSCSVPPEIENHFENIRLSFKGSHRCRRIKVHCGFLNNSRGISTTTTCLTMTDFSGEHQGRGLAHRGRRWSGIWRLVLLKNLGAGISSPSLDTNTTRAFTKRRRKRYARPLIDKHMEIYKREGMQPWSKAKLPVLSGKSAPILPTFLGAKFDISRCSRGSSDHPRAHSTHELVCCLWFNEVNRFTPRDQLSFGYVVHRLNGSFPLFMFPNCEYNALFVLHKHTREHSSKVEWVKTLDELKDESIAFETRAGLGLLGDR</sequence>
<evidence type="ECO:0000313" key="3">
    <source>
        <dbReference type="Proteomes" id="UP000001514"/>
    </source>
</evidence>
<evidence type="ECO:0000313" key="2">
    <source>
        <dbReference type="EMBL" id="EFJ18227.1"/>
    </source>
</evidence>
<proteinExistence type="predicted"/>
<dbReference type="InterPro" id="IPR048354">
    <property type="entry name" value="TOD1_MUCI70_glycTrfase_dom"/>
</dbReference>
<dbReference type="KEGG" id="smo:SELMODRAFT_420228"/>
<organism evidence="3">
    <name type="scientific">Selaginella moellendorffii</name>
    <name type="common">Spikemoss</name>
    <dbReference type="NCBI Taxonomy" id="88036"/>
    <lineage>
        <taxon>Eukaryota</taxon>
        <taxon>Viridiplantae</taxon>
        <taxon>Streptophyta</taxon>
        <taxon>Embryophyta</taxon>
        <taxon>Tracheophyta</taxon>
        <taxon>Lycopodiopsida</taxon>
        <taxon>Selaginellales</taxon>
        <taxon>Selaginellaceae</taxon>
        <taxon>Selaginella</taxon>
    </lineage>
</organism>
<dbReference type="InParanoid" id="D8SBC2"/>
<dbReference type="Gramene" id="EFJ18227">
    <property type="protein sequence ID" value="EFJ18227"/>
    <property type="gene ID" value="SELMODRAFT_420228"/>
</dbReference>
<protein>
    <recommendedName>
        <fullName evidence="1">TOD1/MUCI70 glycosyltransferase-like domain-containing protein</fullName>
    </recommendedName>
</protein>
<dbReference type="PANTHER" id="PTHR12956">
    <property type="entry name" value="ALKALINE CERAMIDASE-RELATED"/>
    <property type="match status" value="1"/>
</dbReference>
<dbReference type="EMBL" id="GL377610">
    <property type="protein sequence ID" value="EFJ18227.1"/>
    <property type="molecule type" value="Genomic_DNA"/>
</dbReference>